<feature type="binding site" evidence="5">
    <location>
        <position position="288"/>
    </location>
    <ligand>
        <name>pyridoxal 5'-phosphate</name>
        <dbReference type="ChEBI" id="CHEBI:597326"/>
    </ligand>
</feature>
<dbReference type="AlphaFoldDB" id="A0A1H6FYZ4"/>
<keyword evidence="4 5" id="KW-0663">Pyridoxal phosphate</keyword>
<evidence type="ECO:0000313" key="7">
    <source>
        <dbReference type="Proteomes" id="UP000222056"/>
    </source>
</evidence>
<feature type="binding site" evidence="5">
    <location>
        <begin position="228"/>
        <end position="231"/>
    </location>
    <ligand>
        <name>pyridoxal 5'-phosphate</name>
        <dbReference type="ChEBI" id="CHEBI:597326"/>
    </ligand>
</feature>
<evidence type="ECO:0000256" key="5">
    <source>
        <dbReference type="HAMAP-Rule" id="MF_01107"/>
    </source>
</evidence>
<keyword evidence="5" id="KW-0055">Arginine biosynthesis</keyword>
<dbReference type="Gene3D" id="3.90.1150.10">
    <property type="entry name" value="Aspartate Aminotransferase, domain 1"/>
    <property type="match status" value="1"/>
</dbReference>
<feature type="binding site" evidence="5">
    <location>
        <position position="287"/>
    </location>
    <ligand>
        <name>N(2)-acetyl-L-ornithine</name>
        <dbReference type="ChEBI" id="CHEBI:57805"/>
    </ligand>
</feature>
<accession>A0A1H6FYZ4</accession>
<dbReference type="GO" id="GO:0042802">
    <property type="term" value="F:identical protein binding"/>
    <property type="evidence" value="ECO:0007669"/>
    <property type="project" value="TreeGrafter"/>
</dbReference>
<dbReference type="STRING" id="29539.SAMN02745716_1809"/>
<dbReference type="GO" id="GO:0030170">
    <property type="term" value="F:pyridoxal phosphate binding"/>
    <property type="evidence" value="ECO:0007669"/>
    <property type="project" value="InterPro"/>
</dbReference>
<sequence>MSRQRSPETSTSERSARAPAGAEWLLPTYRRFDIEFVRGAGALLWDADGNEYIDLLAGIATTQLGHAHPLLVATLRAQGERLWHVSNFFYTEPMVRLAERLARRSLGGGVFFCNSGAEAIECALKLARRARPGGDFVVLEGAFHGRTFGALSVTPQPAKQEPFAPLVPGVRVAPRDDPEALRALVDERCAAVLVEPVQGEAGVHPIASEVLAAARAACDEQGALLVFDEVQCGIGRTGSLFAYHHEEVAVEPDVLCLAKGLGGGFPIGACITRPALREALQPGDHGSTFGGNALACAVANAVLDVVDDVAFLRGVRDRGERLRAGLASLGLAVRGRGLMLAFEIEDAPALVERALYEQRLVLNATGPTTVRLVPPLVISEQQLDEALARLARLLGG</sequence>
<dbReference type="InterPro" id="IPR050103">
    <property type="entry name" value="Class-III_PLP-dep_AT"/>
</dbReference>
<dbReference type="FunFam" id="3.40.640.10:FF:000004">
    <property type="entry name" value="Acetylornithine aminotransferase"/>
    <property type="match status" value="1"/>
</dbReference>
<dbReference type="InterPro" id="IPR015421">
    <property type="entry name" value="PyrdxlP-dep_Trfase_major"/>
</dbReference>
<feature type="binding site" evidence="5">
    <location>
        <position position="143"/>
    </location>
    <ligand>
        <name>pyridoxal 5'-phosphate</name>
        <dbReference type="ChEBI" id="CHEBI:597326"/>
    </ligand>
</feature>
<dbReference type="SUPFAM" id="SSF53383">
    <property type="entry name" value="PLP-dependent transferases"/>
    <property type="match status" value="1"/>
</dbReference>
<dbReference type="CDD" id="cd00610">
    <property type="entry name" value="OAT_like"/>
    <property type="match status" value="1"/>
</dbReference>
<evidence type="ECO:0000256" key="3">
    <source>
        <dbReference type="ARBA" id="ARBA00022679"/>
    </source>
</evidence>
<comment type="catalytic activity">
    <reaction evidence="5">
        <text>N(2)-acetyl-L-ornithine + 2-oxoglutarate = N-acetyl-L-glutamate 5-semialdehyde + L-glutamate</text>
        <dbReference type="Rhea" id="RHEA:18049"/>
        <dbReference type="ChEBI" id="CHEBI:16810"/>
        <dbReference type="ChEBI" id="CHEBI:29123"/>
        <dbReference type="ChEBI" id="CHEBI:29985"/>
        <dbReference type="ChEBI" id="CHEBI:57805"/>
        <dbReference type="EC" id="2.6.1.11"/>
    </reaction>
</comment>
<comment type="pathway">
    <text evidence="5">Amino-acid biosynthesis; L-arginine biosynthesis; N(2)-acetyl-L-ornithine from L-glutamate: step 4/4.</text>
</comment>
<dbReference type="NCBIfam" id="NF002325">
    <property type="entry name" value="PRK01278.1"/>
    <property type="match status" value="1"/>
</dbReference>
<reference evidence="7" key="1">
    <citation type="submission" date="2016-10" db="EMBL/GenBank/DDBJ databases">
        <authorList>
            <person name="Varghese N."/>
            <person name="Submissions S."/>
        </authorList>
    </citation>
    <scope>NUCLEOTIDE SEQUENCE [LARGE SCALE GENOMIC DNA]</scope>
    <source>
        <strain evidence="7">ATCC 35263</strain>
    </source>
</reference>
<dbReference type="InterPro" id="IPR015422">
    <property type="entry name" value="PyrdxlP-dep_Trfase_small"/>
</dbReference>
<dbReference type="GO" id="GO:0003992">
    <property type="term" value="F:N2-acetyl-L-ornithine:2-oxoglutarate 5-aminotransferase activity"/>
    <property type="evidence" value="ECO:0007669"/>
    <property type="project" value="UniProtKB-UniRule"/>
</dbReference>
<proteinExistence type="inferred from homology"/>
<comment type="cofactor">
    <cofactor evidence="5">
        <name>pyridoxal 5'-phosphate</name>
        <dbReference type="ChEBI" id="CHEBI:597326"/>
    </cofactor>
    <text evidence="5">Binds 1 pyridoxal phosphate per subunit.</text>
</comment>
<comment type="similarity">
    <text evidence="5">Belongs to the class-III pyridoxal-phosphate-dependent aminotransferase family. ArgD subfamily.</text>
</comment>
<name>A0A1H6FYZ4_THEAL</name>
<dbReference type="UniPathway" id="UPA00068">
    <property type="reaction ID" value="UER00109"/>
</dbReference>
<dbReference type="InterPro" id="IPR049704">
    <property type="entry name" value="Aminotrans_3_PPA_site"/>
</dbReference>
<dbReference type="GO" id="GO:0006526">
    <property type="term" value="P:L-arginine biosynthetic process"/>
    <property type="evidence" value="ECO:0007669"/>
    <property type="project" value="UniProtKB-UniRule"/>
</dbReference>
<dbReference type="NCBIfam" id="TIGR00707">
    <property type="entry name" value="argD"/>
    <property type="match status" value="1"/>
</dbReference>
<dbReference type="PIRSF" id="PIRSF000521">
    <property type="entry name" value="Transaminase_4ab_Lys_Orn"/>
    <property type="match status" value="1"/>
</dbReference>
<organism evidence="6 7">
    <name type="scientific">Thermoleophilum album</name>
    <dbReference type="NCBI Taxonomy" id="29539"/>
    <lineage>
        <taxon>Bacteria</taxon>
        <taxon>Bacillati</taxon>
        <taxon>Actinomycetota</taxon>
        <taxon>Thermoleophilia</taxon>
        <taxon>Thermoleophilales</taxon>
        <taxon>Thermoleophilaceae</taxon>
        <taxon>Thermoleophilum</taxon>
    </lineage>
</organism>
<dbReference type="PROSITE" id="PS00600">
    <property type="entry name" value="AA_TRANSFER_CLASS_3"/>
    <property type="match status" value="1"/>
</dbReference>
<dbReference type="Proteomes" id="UP000222056">
    <property type="component" value="Unassembled WGS sequence"/>
</dbReference>
<dbReference type="PANTHER" id="PTHR11986">
    <property type="entry name" value="AMINOTRANSFERASE CLASS III"/>
    <property type="match status" value="1"/>
</dbReference>
<dbReference type="HAMAP" id="MF_01107">
    <property type="entry name" value="ArgD_aminotrans_3"/>
    <property type="match status" value="1"/>
</dbReference>
<evidence type="ECO:0000256" key="4">
    <source>
        <dbReference type="ARBA" id="ARBA00022898"/>
    </source>
</evidence>
<feature type="binding site" evidence="5">
    <location>
        <position position="146"/>
    </location>
    <ligand>
        <name>N(2)-acetyl-L-ornithine</name>
        <dbReference type="ChEBI" id="CHEBI:57805"/>
    </ligand>
</feature>
<keyword evidence="2 5" id="KW-0028">Amino-acid biosynthesis</keyword>
<dbReference type="Pfam" id="PF00202">
    <property type="entry name" value="Aminotran_3"/>
    <property type="match status" value="1"/>
</dbReference>
<dbReference type="InterPro" id="IPR015424">
    <property type="entry name" value="PyrdxlP-dep_Trfase"/>
</dbReference>
<dbReference type="GO" id="GO:0005737">
    <property type="term" value="C:cytoplasm"/>
    <property type="evidence" value="ECO:0007669"/>
    <property type="project" value="UniProtKB-SubCell"/>
</dbReference>
<evidence type="ECO:0000313" key="6">
    <source>
        <dbReference type="EMBL" id="SEH15004.1"/>
    </source>
</evidence>
<feature type="modified residue" description="N6-(pyridoxal phosphate)lysine" evidence="5">
    <location>
        <position position="259"/>
    </location>
</feature>
<keyword evidence="3 5" id="KW-0808">Transferase</keyword>
<dbReference type="EMBL" id="FNWJ01000002">
    <property type="protein sequence ID" value="SEH15004.1"/>
    <property type="molecule type" value="Genomic_DNA"/>
</dbReference>
<protein>
    <recommendedName>
        <fullName evidence="5">Acetylornithine aminotransferase</fullName>
        <shortName evidence="5">ACOAT</shortName>
        <ecNumber evidence="5">2.6.1.11</ecNumber>
    </recommendedName>
</protein>
<keyword evidence="1 5" id="KW-0032">Aminotransferase</keyword>
<dbReference type="InterPro" id="IPR005814">
    <property type="entry name" value="Aminotrans_3"/>
</dbReference>
<evidence type="ECO:0000256" key="2">
    <source>
        <dbReference type="ARBA" id="ARBA00022605"/>
    </source>
</evidence>
<keyword evidence="7" id="KW-1185">Reference proteome</keyword>
<comment type="subcellular location">
    <subcellularLocation>
        <location evidence="5">Cytoplasm</location>
    </subcellularLocation>
</comment>
<feature type="binding site" evidence="5">
    <location>
        <begin position="116"/>
        <end position="117"/>
    </location>
    <ligand>
        <name>pyridoxal 5'-phosphate</name>
        <dbReference type="ChEBI" id="CHEBI:597326"/>
    </ligand>
</feature>
<keyword evidence="5" id="KW-0963">Cytoplasm</keyword>
<dbReference type="PANTHER" id="PTHR11986:SF79">
    <property type="entry name" value="ACETYLORNITHINE AMINOTRANSFERASE, MITOCHONDRIAL"/>
    <property type="match status" value="1"/>
</dbReference>
<evidence type="ECO:0000256" key="1">
    <source>
        <dbReference type="ARBA" id="ARBA00022576"/>
    </source>
</evidence>
<dbReference type="Gene3D" id="3.40.640.10">
    <property type="entry name" value="Type I PLP-dependent aspartate aminotransferase-like (Major domain)"/>
    <property type="match status" value="1"/>
</dbReference>
<dbReference type="RefSeq" id="WP_218138358.1">
    <property type="nucleotide sequence ID" value="NZ_FNWJ01000002.1"/>
</dbReference>
<gene>
    <name evidence="5" type="primary">argD</name>
    <name evidence="6" type="ORF">SAMN02745716_1809</name>
</gene>
<dbReference type="InterPro" id="IPR004636">
    <property type="entry name" value="AcOrn/SuccOrn_fam"/>
</dbReference>
<comment type="subunit">
    <text evidence="5">Homodimer.</text>
</comment>
<dbReference type="EC" id="2.6.1.11" evidence="5"/>
<comment type="miscellaneous">
    <text evidence="5">May also have succinyldiaminopimelate aminotransferase activity, thus carrying out the corresponding step in lysine biosynthesis.</text>
</comment>